<feature type="transmembrane region" description="Helical" evidence="13">
    <location>
        <begin position="49"/>
        <end position="66"/>
    </location>
</feature>
<evidence type="ECO:0000256" key="12">
    <source>
        <dbReference type="ARBA" id="ARBA00037975"/>
    </source>
</evidence>
<dbReference type="Proteomes" id="UP000268973">
    <property type="component" value="Unassembled WGS sequence"/>
</dbReference>
<sequence>MSKSLSKQTILLHWLTGLTFIAVFALGYYLEGLPRSPEKGELLGIHKSLGIIVLTFAVARLAWRLFEGQLSSVAKLTKTQELGAKAIHLFLLVTTLAMPISGIAMSYGGGRAIEVFGIELLTAGEKIEWLANAGGAVHGLSVNLIIVALLLHVGAALKHQLIDKDGTLSRMFGK</sequence>
<evidence type="ECO:0000256" key="4">
    <source>
        <dbReference type="ARBA" id="ARBA00022475"/>
    </source>
</evidence>
<evidence type="ECO:0000256" key="3">
    <source>
        <dbReference type="ARBA" id="ARBA00022448"/>
    </source>
</evidence>
<keyword evidence="10" id="KW-0408">Iron</keyword>
<comment type="subcellular location">
    <subcellularLocation>
        <location evidence="2">Cell membrane</location>
        <topology evidence="2">Multi-pass membrane protein</topology>
    </subcellularLocation>
</comment>
<keyword evidence="5" id="KW-0349">Heme</keyword>
<keyword evidence="3" id="KW-0813">Transport</keyword>
<comment type="caution">
    <text evidence="15">The sequence shown here is derived from an EMBL/GenBank/DDBJ whole genome shotgun (WGS) entry which is preliminary data.</text>
</comment>
<feature type="transmembrane region" description="Helical" evidence="13">
    <location>
        <begin position="87"/>
        <end position="109"/>
    </location>
</feature>
<dbReference type="AlphaFoldDB" id="A0A3S0MNV7"/>
<protein>
    <submittedName>
        <fullName evidence="15">Cytochrome b</fullName>
    </submittedName>
</protein>
<dbReference type="GO" id="GO:0020037">
    <property type="term" value="F:heme binding"/>
    <property type="evidence" value="ECO:0007669"/>
    <property type="project" value="TreeGrafter"/>
</dbReference>
<evidence type="ECO:0000256" key="10">
    <source>
        <dbReference type="ARBA" id="ARBA00023004"/>
    </source>
</evidence>
<keyword evidence="6 13" id="KW-0812">Transmembrane</keyword>
<dbReference type="SUPFAM" id="SSF81342">
    <property type="entry name" value="Transmembrane di-heme cytochromes"/>
    <property type="match status" value="1"/>
</dbReference>
<dbReference type="GO" id="GO:0009055">
    <property type="term" value="F:electron transfer activity"/>
    <property type="evidence" value="ECO:0007669"/>
    <property type="project" value="InterPro"/>
</dbReference>
<evidence type="ECO:0000259" key="14">
    <source>
        <dbReference type="Pfam" id="PF01292"/>
    </source>
</evidence>
<evidence type="ECO:0000256" key="9">
    <source>
        <dbReference type="ARBA" id="ARBA00022989"/>
    </source>
</evidence>
<dbReference type="PANTHER" id="PTHR30529:SF7">
    <property type="entry name" value="CYTOCHROME B561 BACTERIAL_NI-HYDROGENASE DOMAIN-CONTAINING PROTEIN"/>
    <property type="match status" value="1"/>
</dbReference>
<feature type="transmembrane region" description="Helical" evidence="13">
    <location>
        <begin position="129"/>
        <end position="151"/>
    </location>
</feature>
<comment type="cofactor">
    <cofactor evidence="1">
        <name>heme b</name>
        <dbReference type="ChEBI" id="CHEBI:60344"/>
    </cofactor>
</comment>
<dbReference type="InterPro" id="IPR016174">
    <property type="entry name" value="Di-haem_cyt_TM"/>
</dbReference>
<reference evidence="15 16" key="1">
    <citation type="submission" date="2018-12" db="EMBL/GenBank/DDBJ databases">
        <title>Vibrio sp. isolated from China Sea.</title>
        <authorList>
            <person name="Li Y."/>
        </authorList>
    </citation>
    <scope>NUCLEOTIDE SEQUENCE [LARGE SCALE GENOMIC DNA]</scope>
    <source>
        <strain evidence="15 16">BEI207</strain>
    </source>
</reference>
<evidence type="ECO:0000256" key="7">
    <source>
        <dbReference type="ARBA" id="ARBA00022723"/>
    </source>
</evidence>
<feature type="transmembrane region" description="Helical" evidence="13">
    <location>
        <begin position="12"/>
        <end position="29"/>
    </location>
</feature>
<evidence type="ECO:0000256" key="11">
    <source>
        <dbReference type="ARBA" id="ARBA00023136"/>
    </source>
</evidence>
<proteinExistence type="inferred from homology"/>
<name>A0A3S0MNV7_9VIBR</name>
<evidence type="ECO:0000256" key="2">
    <source>
        <dbReference type="ARBA" id="ARBA00004651"/>
    </source>
</evidence>
<keyword evidence="4" id="KW-1003">Cell membrane</keyword>
<dbReference type="GO" id="GO:0046872">
    <property type="term" value="F:metal ion binding"/>
    <property type="evidence" value="ECO:0007669"/>
    <property type="project" value="UniProtKB-KW"/>
</dbReference>
<evidence type="ECO:0000256" key="13">
    <source>
        <dbReference type="SAM" id="Phobius"/>
    </source>
</evidence>
<dbReference type="GO" id="GO:0005886">
    <property type="term" value="C:plasma membrane"/>
    <property type="evidence" value="ECO:0007669"/>
    <property type="project" value="UniProtKB-SubCell"/>
</dbReference>
<dbReference type="RefSeq" id="WP_126574183.1">
    <property type="nucleotide sequence ID" value="NZ_RXZH01000003.1"/>
</dbReference>
<comment type="similarity">
    <text evidence="12">Belongs to the cytochrome b561 family.</text>
</comment>
<dbReference type="EMBL" id="RXZH01000003">
    <property type="protein sequence ID" value="RTZ16144.1"/>
    <property type="molecule type" value="Genomic_DNA"/>
</dbReference>
<keyword evidence="8" id="KW-0249">Electron transport</keyword>
<keyword evidence="11 13" id="KW-0472">Membrane</keyword>
<evidence type="ECO:0000256" key="1">
    <source>
        <dbReference type="ARBA" id="ARBA00001970"/>
    </source>
</evidence>
<keyword evidence="16" id="KW-1185">Reference proteome</keyword>
<dbReference type="GO" id="GO:0022904">
    <property type="term" value="P:respiratory electron transport chain"/>
    <property type="evidence" value="ECO:0007669"/>
    <property type="project" value="InterPro"/>
</dbReference>
<dbReference type="InterPro" id="IPR052168">
    <property type="entry name" value="Cytochrome_b561_oxidase"/>
</dbReference>
<accession>A0A3S0MNV7</accession>
<organism evidence="15 16">
    <name type="scientific">Vibrio aquaticus</name>
    <dbReference type="NCBI Taxonomy" id="2496559"/>
    <lineage>
        <taxon>Bacteria</taxon>
        <taxon>Pseudomonadati</taxon>
        <taxon>Pseudomonadota</taxon>
        <taxon>Gammaproteobacteria</taxon>
        <taxon>Vibrionales</taxon>
        <taxon>Vibrionaceae</taxon>
        <taxon>Vibrio</taxon>
    </lineage>
</organism>
<dbReference type="PANTHER" id="PTHR30529">
    <property type="entry name" value="CYTOCHROME B561"/>
    <property type="match status" value="1"/>
</dbReference>
<evidence type="ECO:0000256" key="5">
    <source>
        <dbReference type="ARBA" id="ARBA00022617"/>
    </source>
</evidence>
<keyword evidence="9 13" id="KW-1133">Transmembrane helix</keyword>
<feature type="domain" description="Cytochrome b561 bacterial/Ni-hydrogenase" evidence="14">
    <location>
        <begin position="7"/>
        <end position="173"/>
    </location>
</feature>
<keyword evidence="7" id="KW-0479">Metal-binding</keyword>
<dbReference type="InterPro" id="IPR011577">
    <property type="entry name" value="Cyt_b561_bac/Ni-Hgenase"/>
</dbReference>
<dbReference type="OrthoDB" id="9793784at2"/>
<evidence type="ECO:0000256" key="6">
    <source>
        <dbReference type="ARBA" id="ARBA00022692"/>
    </source>
</evidence>
<evidence type="ECO:0000313" key="16">
    <source>
        <dbReference type="Proteomes" id="UP000268973"/>
    </source>
</evidence>
<evidence type="ECO:0000256" key="8">
    <source>
        <dbReference type="ARBA" id="ARBA00022982"/>
    </source>
</evidence>
<gene>
    <name evidence="15" type="ORF">EJ063_10225</name>
</gene>
<dbReference type="Pfam" id="PF01292">
    <property type="entry name" value="Ni_hydr_CYTB"/>
    <property type="match status" value="1"/>
</dbReference>
<evidence type="ECO:0000313" key="15">
    <source>
        <dbReference type="EMBL" id="RTZ16144.1"/>
    </source>
</evidence>